<comment type="caution">
    <text evidence="1">The sequence shown here is derived from an EMBL/GenBank/DDBJ whole genome shotgun (WGS) entry which is preliminary data.</text>
</comment>
<reference evidence="1" key="1">
    <citation type="journal article" date="2022" name="bioRxiv">
        <title>Population genetic analysis of Ophidiomyces ophidiicola, the causative agent of snake fungal disease, indicates recent introductions to the USA.</title>
        <authorList>
            <person name="Ladner J.T."/>
            <person name="Palmer J.M."/>
            <person name="Ettinger C.L."/>
            <person name="Stajich J.E."/>
            <person name="Farrell T.M."/>
            <person name="Glorioso B.M."/>
            <person name="Lawson B."/>
            <person name="Price S.J."/>
            <person name="Stengle A.G."/>
            <person name="Grear D.A."/>
            <person name="Lorch J.M."/>
        </authorList>
    </citation>
    <scope>NUCLEOTIDE SEQUENCE</scope>
    <source>
        <strain evidence="1">NWHC 24266-5</strain>
    </source>
</reference>
<evidence type="ECO:0000313" key="1">
    <source>
        <dbReference type="EMBL" id="KAI2385036.1"/>
    </source>
</evidence>
<name>A0ACB8UUE1_9EURO</name>
<dbReference type="EMBL" id="JALBCA010000064">
    <property type="protein sequence ID" value="KAI2385036.1"/>
    <property type="molecule type" value="Genomic_DNA"/>
</dbReference>
<sequence>MFTSPHAKFSLSEPVFSPVKWLEGVAADNSAPQYLLPSQRVHATLDEIDISAIEVKIGDFGGATWKDSVCEQKPVTPRALRAQKSFDEKGGMIALIYGIFQLAPDEPLFPIGSFGMTAEQFDEAHKDLIAEFIDKDFTSFMGYLRERLPQESRLEDIQGFVSFLCCMLQNDPQQRQSATQLLKHSWLQEYSRSGY</sequence>
<accession>A0ACB8UUE1</accession>
<protein>
    <submittedName>
        <fullName evidence="1">Uncharacterized protein</fullName>
    </submittedName>
</protein>
<organism evidence="1">
    <name type="scientific">Ophidiomyces ophidiicola</name>
    <dbReference type="NCBI Taxonomy" id="1387563"/>
    <lineage>
        <taxon>Eukaryota</taxon>
        <taxon>Fungi</taxon>
        <taxon>Dikarya</taxon>
        <taxon>Ascomycota</taxon>
        <taxon>Pezizomycotina</taxon>
        <taxon>Eurotiomycetes</taxon>
        <taxon>Eurotiomycetidae</taxon>
        <taxon>Onygenales</taxon>
        <taxon>Onygenaceae</taxon>
        <taxon>Ophidiomyces</taxon>
    </lineage>
</organism>
<gene>
    <name evidence="1" type="ORF">LOY88_004342</name>
</gene>
<proteinExistence type="predicted"/>